<evidence type="ECO:0000313" key="3">
    <source>
        <dbReference type="Proteomes" id="UP001419910"/>
    </source>
</evidence>
<dbReference type="EMBL" id="JBDIME010000001">
    <property type="protein sequence ID" value="MEN2788055.1"/>
    <property type="molecule type" value="Genomic_DNA"/>
</dbReference>
<comment type="caution">
    <text evidence="2">The sequence shown here is derived from an EMBL/GenBank/DDBJ whole genome shotgun (WGS) entry which is preliminary data.</text>
</comment>
<dbReference type="Proteomes" id="UP001419910">
    <property type="component" value="Unassembled WGS sequence"/>
</dbReference>
<dbReference type="PANTHER" id="PTHR33428">
    <property type="entry name" value="CHLOROPHYLLASE-2, CHLOROPLASTIC"/>
    <property type="match status" value="1"/>
</dbReference>
<feature type="chain" id="PRO_5047300229" description="Alpha/beta hydrolase" evidence="1">
    <location>
        <begin position="23"/>
        <end position="324"/>
    </location>
</feature>
<evidence type="ECO:0000313" key="2">
    <source>
        <dbReference type="EMBL" id="MEN2788055.1"/>
    </source>
</evidence>
<reference evidence="2 3" key="1">
    <citation type="submission" date="2024-05" db="EMBL/GenBank/DDBJ databases">
        <authorList>
            <person name="Liu Q."/>
            <person name="Xin Y.-H."/>
        </authorList>
    </citation>
    <scope>NUCLEOTIDE SEQUENCE [LARGE SCALE GENOMIC DNA]</scope>
    <source>
        <strain evidence="2 3">CGMCC 1.10181</strain>
    </source>
</reference>
<name>A0ABU9XWY1_9SPHN</name>
<sequence>MKALASIVGAACLLGASGGALGQTAPSPQAQEQMRLEFAAYDAMPDTPGSGPYPAAKLVDPGFADHVIYRPANLKALGSRKLGVLVWGNGGCSADGASARLHLEEIASHGYLVIAPGRVLSGPGAPPRTKSPGAPGALGALGVDTTTAQVAAGIDWALAENARPASPLYRRIDPQMVAVSGHSCGGLQALQIAGDPRIRAVIIHNSGIFADGTNPIRGITVDKSLLQTLHTPILYIMGGPTDIAWPNGNDDYRRIDKVPAVLVSLGVGHGGTFHQPNGGRVTQVDVAWLDWQLRHDNAAARWFSGASCRLCTNSEWTVLKKKID</sequence>
<dbReference type="RefSeq" id="WP_343887627.1">
    <property type="nucleotide sequence ID" value="NZ_BAAAEH010000005.1"/>
</dbReference>
<accession>A0ABU9XWY1</accession>
<organism evidence="2 3">
    <name type="scientific">Sphingomonas oligophenolica</name>
    <dbReference type="NCBI Taxonomy" id="301154"/>
    <lineage>
        <taxon>Bacteria</taxon>
        <taxon>Pseudomonadati</taxon>
        <taxon>Pseudomonadota</taxon>
        <taxon>Alphaproteobacteria</taxon>
        <taxon>Sphingomonadales</taxon>
        <taxon>Sphingomonadaceae</taxon>
        <taxon>Sphingomonas</taxon>
    </lineage>
</organism>
<dbReference type="PANTHER" id="PTHR33428:SF14">
    <property type="entry name" value="CARBOXYLESTERASE TYPE B DOMAIN-CONTAINING PROTEIN"/>
    <property type="match status" value="1"/>
</dbReference>
<protein>
    <recommendedName>
        <fullName evidence="4">Alpha/beta hydrolase</fullName>
    </recommendedName>
</protein>
<keyword evidence="3" id="KW-1185">Reference proteome</keyword>
<proteinExistence type="predicted"/>
<evidence type="ECO:0008006" key="4">
    <source>
        <dbReference type="Google" id="ProtNLM"/>
    </source>
</evidence>
<dbReference type="Gene3D" id="3.40.50.1820">
    <property type="entry name" value="alpha/beta hydrolase"/>
    <property type="match status" value="1"/>
</dbReference>
<evidence type="ECO:0000256" key="1">
    <source>
        <dbReference type="SAM" id="SignalP"/>
    </source>
</evidence>
<feature type="signal peptide" evidence="1">
    <location>
        <begin position="1"/>
        <end position="22"/>
    </location>
</feature>
<keyword evidence="1" id="KW-0732">Signal</keyword>
<dbReference type="SUPFAM" id="SSF53474">
    <property type="entry name" value="alpha/beta-Hydrolases"/>
    <property type="match status" value="1"/>
</dbReference>
<gene>
    <name evidence="2" type="ORF">ABC974_00300</name>
</gene>
<dbReference type="InterPro" id="IPR029058">
    <property type="entry name" value="AB_hydrolase_fold"/>
</dbReference>